<dbReference type="PANTHER" id="PTHR10357:SF209">
    <property type="entry name" value="PERIPLASMIC ALPHA-AMYLASE"/>
    <property type="match status" value="1"/>
</dbReference>
<dbReference type="Pfam" id="PF00128">
    <property type="entry name" value="Alpha-amylase"/>
    <property type="match status" value="2"/>
</dbReference>
<dbReference type="Gene3D" id="3.20.20.80">
    <property type="entry name" value="Glycosidases"/>
    <property type="match status" value="2"/>
</dbReference>
<dbReference type="InterPro" id="IPR006047">
    <property type="entry name" value="GH13_cat_dom"/>
</dbReference>
<name>A0A7C5HNS2_9CHLB</name>
<dbReference type="CDD" id="cd11352">
    <property type="entry name" value="AmyAc_5"/>
    <property type="match status" value="1"/>
</dbReference>
<gene>
    <name evidence="2" type="ORF">ENL07_09750</name>
</gene>
<reference evidence="2" key="1">
    <citation type="journal article" date="2020" name="mSystems">
        <title>Genome- and Community-Level Interaction Insights into Carbon Utilization and Element Cycling Functions of Hydrothermarchaeota in Hydrothermal Sediment.</title>
        <authorList>
            <person name="Zhou Z."/>
            <person name="Liu Y."/>
            <person name="Xu W."/>
            <person name="Pan J."/>
            <person name="Luo Z.H."/>
            <person name="Li M."/>
        </authorList>
    </citation>
    <scope>NUCLEOTIDE SEQUENCE [LARGE SCALE GENOMIC DNA]</scope>
    <source>
        <strain evidence="2">HyVt-633</strain>
    </source>
</reference>
<accession>A0A7C5HNS2</accession>
<dbReference type="SMART" id="SM00642">
    <property type="entry name" value="Aamy"/>
    <property type="match status" value="1"/>
</dbReference>
<dbReference type="InterPro" id="IPR017853">
    <property type="entry name" value="GH"/>
</dbReference>
<evidence type="ECO:0000313" key="2">
    <source>
        <dbReference type="EMBL" id="HHE32880.1"/>
    </source>
</evidence>
<sequence length="652" mass="73254">MPQQYSSDIATVERTLEEIDLKAIAAGKTYYPSPAAWDDEVLYFLMLDRFSEGKEYGGFGDVNGDPVAGSGERTTPLFRIESDANNSDWQQWFEAGKGWCGGTIAGMRDKLGYLKRLGVTAIWVSPVFKQVTGSDSYHGYGIQNFLDVDLHYGTREELRDFVADAHRHGIRVILDIIVNHAGDVFAYENNQPYFYHQGWKWPVSGYRMEQGDGGSIPFGAVSDSAPEAWPDGAIWPAEFQEVEVWTRKGQIRNWDGFPDYIEGDFLSLKDINLGDSIQDPALGWDLQQRIRAFRPSPVLDHIVKVYRFWMAYADIDGFRLDTVKHMEPGAVRYFTSAIHEFAQTLGKENFTVIGEITGGRSNAMQILDVTGLDAALGIGDLPDKLEFLAKGWRSPGNPDTGEQEGYFDLFRNSLLDGKNGHQWYSKHIVTMLDDHDQVGVNHKFRFCGDSPDSWKLLKAALGLNLATEGISCIYYGTEQAFNGADPRRDDNSWSDVVLRECMFGGPFGSLQSTGRHFFNEEHEVYRFVGRLAEFRKGEIALRRGRQYLRQVSATGNEGEFFYPQPVNGEMRWVVAWSRNFAETECLCAINTNPDEELTVWSVVDNQLNPPGTTMQCVFSSSPEQEGEETEVAPVCGSAVKITVPPGGFVVYR</sequence>
<organism evidence="2">
    <name type="scientific">Chlorobaculum parvum</name>
    <dbReference type="NCBI Taxonomy" id="274539"/>
    <lineage>
        <taxon>Bacteria</taxon>
        <taxon>Pseudomonadati</taxon>
        <taxon>Chlorobiota</taxon>
        <taxon>Chlorobiia</taxon>
        <taxon>Chlorobiales</taxon>
        <taxon>Chlorobiaceae</taxon>
        <taxon>Chlorobaculum</taxon>
    </lineage>
</organism>
<dbReference type="Proteomes" id="UP000886058">
    <property type="component" value="Unassembled WGS sequence"/>
</dbReference>
<protein>
    <submittedName>
        <fullName evidence="2">Alpha-amylase</fullName>
    </submittedName>
</protein>
<dbReference type="EMBL" id="DRSQ01000211">
    <property type="protein sequence ID" value="HHE32880.1"/>
    <property type="molecule type" value="Genomic_DNA"/>
</dbReference>
<dbReference type="AlphaFoldDB" id="A0A7C5HNS2"/>
<feature type="domain" description="Glycosyl hydrolase family 13 catalytic" evidence="1">
    <location>
        <begin position="44"/>
        <end position="535"/>
    </location>
</feature>
<comment type="caution">
    <text evidence="2">The sequence shown here is derived from an EMBL/GenBank/DDBJ whole genome shotgun (WGS) entry which is preliminary data.</text>
</comment>
<evidence type="ECO:0000259" key="1">
    <source>
        <dbReference type="SMART" id="SM00642"/>
    </source>
</evidence>
<dbReference type="PANTHER" id="PTHR10357">
    <property type="entry name" value="ALPHA-AMYLASE FAMILY MEMBER"/>
    <property type="match status" value="1"/>
</dbReference>
<proteinExistence type="predicted"/>
<dbReference type="SUPFAM" id="SSF51445">
    <property type="entry name" value="(Trans)glycosidases"/>
    <property type="match status" value="1"/>
</dbReference>
<dbReference type="GO" id="GO:0005975">
    <property type="term" value="P:carbohydrate metabolic process"/>
    <property type="evidence" value="ECO:0007669"/>
    <property type="project" value="InterPro"/>
</dbReference>